<feature type="domain" description="SGNH hydrolase-type esterase" evidence="1">
    <location>
        <begin position="20"/>
        <end position="192"/>
    </location>
</feature>
<dbReference type="SUPFAM" id="SSF52266">
    <property type="entry name" value="SGNH hydrolase"/>
    <property type="match status" value="1"/>
</dbReference>
<dbReference type="GO" id="GO:0016787">
    <property type="term" value="F:hydrolase activity"/>
    <property type="evidence" value="ECO:0007669"/>
    <property type="project" value="UniProtKB-KW"/>
</dbReference>
<accession>A0ABU6A6K9</accession>
<sequence>MQDAMTAGLPGSRRVRSLAVLGDSVAAGMGDPVPGGRWRGFAPLLADAVRPAHFTNLATSGARVTEVRHDQLPAALRVEPDAAVVMVGMNDTMRSDFDTRLLRQQLDHVVCSLVGAGAAVVTVQYHDHARVFRLPGPLRRLLNRRIDALNRVLTSVADAHGAAVVDLDRLPGAYHRAAWSVDRLHPSELGHRMLAAAFAAGLAGQGLAVPSEVSLTCSGGVPVTRLDHVRWLLIKGVPWVACRTRDLTLYSLVSLLRKVFRRAGRTDAVTQAHACPPTDPPRVWPAG</sequence>
<keyword evidence="3" id="KW-1185">Reference proteome</keyword>
<evidence type="ECO:0000259" key="1">
    <source>
        <dbReference type="Pfam" id="PF13472"/>
    </source>
</evidence>
<evidence type="ECO:0000313" key="3">
    <source>
        <dbReference type="Proteomes" id="UP001327093"/>
    </source>
</evidence>
<dbReference type="InterPro" id="IPR036514">
    <property type="entry name" value="SGNH_hydro_sf"/>
</dbReference>
<protein>
    <submittedName>
        <fullName evidence="2">SGNH/GDSL hydrolase family protein</fullName>
        <ecNumber evidence="2">3.1.-.-</ecNumber>
    </submittedName>
</protein>
<name>A0ABU6A6K9_9PSEU</name>
<keyword evidence="2" id="KW-0378">Hydrolase</keyword>
<proteinExistence type="predicted"/>
<dbReference type="CDD" id="cd01832">
    <property type="entry name" value="SGNH_hydrolase_like_1"/>
    <property type="match status" value="1"/>
</dbReference>
<dbReference type="EC" id="3.1.-.-" evidence="2"/>
<dbReference type="RefSeq" id="WP_324264741.1">
    <property type="nucleotide sequence ID" value="NZ_JAWLNX010000004.1"/>
</dbReference>
<dbReference type="PANTHER" id="PTHR43784:SF2">
    <property type="entry name" value="GDSL-LIKE LIPASE_ACYLHYDROLASE, PUTATIVE (AFU_ORTHOLOGUE AFUA_2G00820)-RELATED"/>
    <property type="match status" value="1"/>
</dbReference>
<reference evidence="2 3" key="1">
    <citation type="submission" date="2023-10" db="EMBL/GenBank/DDBJ databases">
        <title>Saccharopolyspora sp. nov., isolated from mangrove soil.</title>
        <authorList>
            <person name="Lu Y."/>
            <person name="Liu W."/>
        </authorList>
    </citation>
    <scope>NUCLEOTIDE SEQUENCE [LARGE SCALE GENOMIC DNA]</scope>
    <source>
        <strain evidence="2 3">S2-29</strain>
    </source>
</reference>
<comment type="caution">
    <text evidence="2">The sequence shown here is derived from an EMBL/GenBank/DDBJ whole genome shotgun (WGS) entry which is preliminary data.</text>
</comment>
<dbReference type="InterPro" id="IPR053140">
    <property type="entry name" value="GDSL_Rv0518-like"/>
</dbReference>
<evidence type="ECO:0000313" key="2">
    <source>
        <dbReference type="EMBL" id="MEB3367182.1"/>
    </source>
</evidence>
<dbReference type="EMBL" id="JAWLNX010000004">
    <property type="protein sequence ID" value="MEB3367182.1"/>
    <property type="molecule type" value="Genomic_DNA"/>
</dbReference>
<gene>
    <name evidence="2" type="ORF">R4I43_07170</name>
</gene>
<dbReference type="InterPro" id="IPR013830">
    <property type="entry name" value="SGNH_hydro"/>
</dbReference>
<dbReference type="Gene3D" id="3.40.50.1110">
    <property type="entry name" value="SGNH hydrolase"/>
    <property type="match status" value="1"/>
</dbReference>
<organism evidence="2 3">
    <name type="scientific">Saccharopolyspora mangrovi</name>
    <dbReference type="NCBI Taxonomy" id="3082379"/>
    <lineage>
        <taxon>Bacteria</taxon>
        <taxon>Bacillati</taxon>
        <taxon>Actinomycetota</taxon>
        <taxon>Actinomycetes</taxon>
        <taxon>Pseudonocardiales</taxon>
        <taxon>Pseudonocardiaceae</taxon>
        <taxon>Saccharopolyspora</taxon>
    </lineage>
</organism>
<dbReference type="Proteomes" id="UP001327093">
    <property type="component" value="Unassembled WGS sequence"/>
</dbReference>
<dbReference type="Pfam" id="PF13472">
    <property type="entry name" value="Lipase_GDSL_2"/>
    <property type="match status" value="1"/>
</dbReference>
<dbReference type="PANTHER" id="PTHR43784">
    <property type="entry name" value="GDSL-LIKE LIPASE/ACYLHYDROLASE, PUTATIVE (AFU_ORTHOLOGUE AFUA_2G00820)-RELATED"/>
    <property type="match status" value="1"/>
</dbReference>